<dbReference type="SUPFAM" id="SSF53850">
    <property type="entry name" value="Periplasmic binding protein-like II"/>
    <property type="match status" value="1"/>
</dbReference>
<dbReference type="OrthoDB" id="646694at2"/>
<evidence type="ECO:0000259" key="5">
    <source>
        <dbReference type="PROSITE" id="PS50931"/>
    </source>
</evidence>
<dbReference type="InterPro" id="IPR036390">
    <property type="entry name" value="WH_DNA-bd_sf"/>
</dbReference>
<dbReference type="PROSITE" id="PS50931">
    <property type="entry name" value="HTH_LYSR"/>
    <property type="match status" value="1"/>
</dbReference>
<evidence type="ECO:0000256" key="1">
    <source>
        <dbReference type="ARBA" id="ARBA00009437"/>
    </source>
</evidence>
<dbReference type="PANTHER" id="PTHR30126">
    <property type="entry name" value="HTH-TYPE TRANSCRIPTIONAL REGULATOR"/>
    <property type="match status" value="1"/>
</dbReference>
<protein>
    <submittedName>
        <fullName evidence="6">DNA-binding transcriptional regulator, LysR family</fullName>
    </submittedName>
</protein>
<dbReference type="GO" id="GO:0003700">
    <property type="term" value="F:DNA-binding transcription factor activity"/>
    <property type="evidence" value="ECO:0007669"/>
    <property type="project" value="InterPro"/>
</dbReference>
<organism evidence="6 7">
    <name type="scientific">Chitinophaga terrae</name>
    <name type="common">ex Kim and Jung 2007</name>
    <dbReference type="NCBI Taxonomy" id="408074"/>
    <lineage>
        <taxon>Bacteria</taxon>
        <taxon>Pseudomonadati</taxon>
        <taxon>Bacteroidota</taxon>
        <taxon>Chitinophagia</taxon>
        <taxon>Chitinophagales</taxon>
        <taxon>Chitinophagaceae</taxon>
        <taxon>Chitinophaga</taxon>
    </lineage>
</organism>
<gene>
    <name evidence="6" type="ORF">SAMN05660909_03704</name>
</gene>
<dbReference type="STRING" id="408074.SAMN05660909_03704"/>
<dbReference type="Gene3D" id="3.40.190.10">
    <property type="entry name" value="Periplasmic binding protein-like II"/>
    <property type="match status" value="2"/>
</dbReference>
<reference evidence="7" key="1">
    <citation type="submission" date="2016-10" db="EMBL/GenBank/DDBJ databases">
        <authorList>
            <person name="Varghese N."/>
            <person name="Submissions S."/>
        </authorList>
    </citation>
    <scope>NUCLEOTIDE SEQUENCE [LARGE SCALE GENOMIC DNA]</scope>
    <source>
        <strain evidence="7">DSM 23920</strain>
    </source>
</reference>
<proteinExistence type="inferred from homology"/>
<evidence type="ECO:0000256" key="4">
    <source>
        <dbReference type="ARBA" id="ARBA00023163"/>
    </source>
</evidence>
<keyword evidence="4" id="KW-0804">Transcription</keyword>
<name>A0A1H4EHC5_9BACT</name>
<dbReference type="RefSeq" id="WP_089763416.1">
    <property type="nucleotide sequence ID" value="NZ_BKAT01000031.1"/>
</dbReference>
<evidence type="ECO:0000313" key="6">
    <source>
        <dbReference type="EMBL" id="SEA83990.1"/>
    </source>
</evidence>
<dbReference type="InterPro" id="IPR000847">
    <property type="entry name" value="LysR_HTH_N"/>
</dbReference>
<keyword evidence="7" id="KW-1185">Reference proteome</keyword>
<feature type="domain" description="HTH lysR-type" evidence="5">
    <location>
        <begin position="1"/>
        <end position="60"/>
    </location>
</feature>
<dbReference type="Proteomes" id="UP000199656">
    <property type="component" value="Unassembled WGS sequence"/>
</dbReference>
<dbReference type="PANTHER" id="PTHR30126:SF40">
    <property type="entry name" value="HTH-TYPE TRANSCRIPTIONAL REGULATOR GLTR"/>
    <property type="match status" value="1"/>
</dbReference>
<keyword evidence="3 6" id="KW-0238">DNA-binding</keyword>
<dbReference type="AlphaFoldDB" id="A0A1H4EHC5"/>
<dbReference type="InterPro" id="IPR005119">
    <property type="entry name" value="LysR_subst-bd"/>
</dbReference>
<dbReference type="SUPFAM" id="SSF46785">
    <property type="entry name" value="Winged helix' DNA-binding domain"/>
    <property type="match status" value="1"/>
</dbReference>
<dbReference type="PRINTS" id="PR00039">
    <property type="entry name" value="HTHLYSR"/>
</dbReference>
<dbReference type="Pfam" id="PF00126">
    <property type="entry name" value="HTH_1"/>
    <property type="match status" value="1"/>
</dbReference>
<dbReference type="EMBL" id="FNRL01000018">
    <property type="protein sequence ID" value="SEA83990.1"/>
    <property type="molecule type" value="Genomic_DNA"/>
</dbReference>
<keyword evidence="2" id="KW-0805">Transcription regulation</keyword>
<evidence type="ECO:0000256" key="3">
    <source>
        <dbReference type="ARBA" id="ARBA00023125"/>
    </source>
</evidence>
<evidence type="ECO:0000256" key="2">
    <source>
        <dbReference type="ARBA" id="ARBA00023015"/>
    </source>
</evidence>
<dbReference type="GO" id="GO:0000976">
    <property type="term" value="F:transcription cis-regulatory region binding"/>
    <property type="evidence" value="ECO:0007669"/>
    <property type="project" value="TreeGrafter"/>
</dbReference>
<sequence length="312" mass="35918">MLLNMEWFRTFKTIYETGSLTGAAQQLYVSQPGVSLHLNSLEAYVGYKLFDRTARKMVPTERAKVLYNYILEAVNKLEEAEQHFHKSAASNKSTISIGMCLETFQFTLEQYISSLPFNLNIKFGEYPEMQQDLDHGVLDLIVSPQKGNQPSITYRPFAKERIVLVAGGKQDTAAFSKLIRKGQYNEAEKWLKDQTWYTTAADMENMRKFWLCNFGKHPDFKPNYIVPNKCSIVRCMSDSKGFAIIPDFLCRQELNNGKLKQVWEGNKVMENTLYFGKRKKTMYSKEIEMIENIFLEQAPGLAADVEEELVDA</sequence>
<dbReference type="Pfam" id="PF03466">
    <property type="entry name" value="LysR_substrate"/>
    <property type="match status" value="1"/>
</dbReference>
<dbReference type="InterPro" id="IPR036388">
    <property type="entry name" value="WH-like_DNA-bd_sf"/>
</dbReference>
<comment type="similarity">
    <text evidence="1">Belongs to the LysR transcriptional regulatory family.</text>
</comment>
<evidence type="ECO:0000313" key="7">
    <source>
        <dbReference type="Proteomes" id="UP000199656"/>
    </source>
</evidence>
<dbReference type="Gene3D" id="1.10.10.10">
    <property type="entry name" value="Winged helix-like DNA-binding domain superfamily/Winged helix DNA-binding domain"/>
    <property type="match status" value="1"/>
</dbReference>
<accession>A0A1H4EHC5</accession>